<dbReference type="AlphaFoldDB" id="A0A2T5LU62"/>
<reference evidence="2 3" key="1">
    <citation type="journal article" date="2018" name="Proc. Natl. Acad. Sci. U.S.A.">
        <title>Linking secondary metabolites to gene clusters through genome sequencing of six diverse Aspergillus species.</title>
        <authorList>
            <person name="Kaerboelling I."/>
            <person name="Vesth T.C."/>
            <person name="Frisvad J.C."/>
            <person name="Nybo J.L."/>
            <person name="Theobald S."/>
            <person name="Kuo A."/>
            <person name="Bowyer P."/>
            <person name="Matsuda Y."/>
            <person name="Mondo S."/>
            <person name="Lyhne E.K."/>
            <person name="Kogle M.E."/>
            <person name="Clum A."/>
            <person name="Lipzen A."/>
            <person name="Salamov A."/>
            <person name="Ngan C.Y."/>
            <person name="Daum C."/>
            <person name="Chiniquy J."/>
            <person name="Barry K."/>
            <person name="LaButti K."/>
            <person name="Haridas S."/>
            <person name="Simmons B.A."/>
            <person name="Magnuson J.K."/>
            <person name="Mortensen U.H."/>
            <person name="Larsen T.O."/>
            <person name="Grigoriev I.V."/>
            <person name="Baker S.E."/>
            <person name="Andersen M.R."/>
        </authorList>
    </citation>
    <scope>NUCLEOTIDE SEQUENCE [LARGE SCALE GENOMIC DNA]</scope>
    <source>
        <strain evidence="2 3">IBT 24754</strain>
    </source>
</reference>
<dbReference type="InterPro" id="IPR038883">
    <property type="entry name" value="AN11006-like"/>
</dbReference>
<evidence type="ECO:0000313" key="3">
    <source>
        <dbReference type="Proteomes" id="UP000244073"/>
    </source>
</evidence>
<dbReference type="RefSeq" id="XP_040751218.1">
    <property type="nucleotide sequence ID" value="XM_040897287.1"/>
</dbReference>
<dbReference type="InterPro" id="IPR056632">
    <property type="entry name" value="DUF7730"/>
</dbReference>
<dbReference type="VEuPathDB" id="FungiDB:P175DRAFT_0501989"/>
<evidence type="ECO:0000259" key="1">
    <source>
        <dbReference type="Pfam" id="PF24864"/>
    </source>
</evidence>
<accession>A0A2T5LU62</accession>
<comment type="caution">
    <text evidence="2">The sequence shown here is derived from an EMBL/GenBank/DDBJ whole genome shotgun (WGS) entry which is preliminary data.</text>
</comment>
<evidence type="ECO:0000313" key="2">
    <source>
        <dbReference type="EMBL" id="PTU19826.1"/>
    </source>
</evidence>
<proteinExistence type="predicted"/>
<dbReference type="OrthoDB" id="5413827at2759"/>
<name>A0A2T5LU62_9EURO</name>
<organism evidence="2 3">
    <name type="scientific">Aspergillus ochraceoroseus IBT 24754</name>
    <dbReference type="NCBI Taxonomy" id="1392256"/>
    <lineage>
        <taxon>Eukaryota</taxon>
        <taxon>Fungi</taxon>
        <taxon>Dikarya</taxon>
        <taxon>Ascomycota</taxon>
        <taxon>Pezizomycotina</taxon>
        <taxon>Eurotiomycetes</taxon>
        <taxon>Eurotiomycetidae</taxon>
        <taxon>Eurotiales</taxon>
        <taxon>Aspergillaceae</taxon>
        <taxon>Aspergillus</taxon>
        <taxon>Aspergillus subgen. Nidulantes</taxon>
    </lineage>
</organism>
<dbReference type="GeneID" id="63814169"/>
<dbReference type="Pfam" id="PF24864">
    <property type="entry name" value="DUF7730"/>
    <property type="match status" value="1"/>
</dbReference>
<sequence length="230" mass="26245">MAIVTKPQPPAPLLNLPLELRLMIYDYIVAVPNKYTTDRPMIVVNDDGNTFTTRGRYRALSMCPNWVGENGQVRSLLFINHQIHDEVEDFLYSRYTLFFLNSFNLDHLGAFLDMLSPTARNRIRSVGFEIYFFVHSQAGTPKRTWAEYNRAASILGEKLPHWSDVVFYLDPRFCFASCAATTVVAERDLSVRGIGYLEMVFGGLQKEMDFLPCSRGGRAGQYRARGLLVQ</sequence>
<dbReference type="EMBL" id="MSFN02000005">
    <property type="protein sequence ID" value="PTU19826.1"/>
    <property type="molecule type" value="Genomic_DNA"/>
</dbReference>
<protein>
    <recommendedName>
        <fullName evidence="1">DUF7730 domain-containing protein</fullName>
    </recommendedName>
</protein>
<gene>
    <name evidence="2" type="ORF">P175DRAFT_0501989</name>
</gene>
<dbReference type="PANTHER" id="PTHR42085">
    <property type="entry name" value="F-BOX DOMAIN-CONTAINING PROTEIN"/>
    <property type="match status" value="1"/>
</dbReference>
<dbReference type="Proteomes" id="UP000244073">
    <property type="component" value="Unassembled WGS sequence"/>
</dbReference>
<feature type="domain" description="DUF7730" evidence="1">
    <location>
        <begin position="7"/>
        <end position="136"/>
    </location>
</feature>
<dbReference type="PANTHER" id="PTHR42085:SF2">
    <property type="entry name" value="F-BOX DOMAIN-CONTAINING PROTEIN"/>
    <property type="match status" value="1"/>
</dbReference>